<comment type="caution">
    <text evidence="2">The sequence shown here is derived from an EMBL/GenBank/DDBJ whole genome shotgun (WGS) entry which is preliminary data.</text>
</comment>
<accession>A0ABQ7R195</accession>
<keyword evidence="1" id="KW-0732">Signal</keyword>
<protein>
    <submittedName>
        <fullName evidence="2">Uncharacterized protein</fullName>
    </submittedName>
</protein>
<proteinExistence type="predicted"/>
<dbReference type="Proteomes" id="UP000823941">
    <property type="component" value="Chromosome 5"/>
</dbReference>
<keyword evidence="3" id="KW-1185">Reference proteome</keyword>
<evidence type="ECO:0000256" key="1">
    <source>
        <dbReference type="SAM" id="SignalP"/>
    </source>
</evidence>
<evidence type="ECO:0000313" key="2">
    <source>
        <dbReference type="EMBL" id="KAG7311078.1"/>
    </source>
</evidence>
<gene>
    <name evidence="2" type="ORF">JYU34_003939</name>
</gene>
<organism evidence="2 3">
    <name type="scientific">Plutella xylostella</name>
    <name type="common">Diamondback moth</name>
    <name type="synonym">Plutella maculipennis</name>
    <dbReference type="NCBI Taxonomy" id="51655"/>
    <lineage>
        <taxon>Eukaryota</taxon>
        <taxon>Metazoa</taxon>
        <taxon>Ecdysozoa</taxon>
        <taxon>Arthropoda</taxon>
        <taxon>Hexapoda</taxon>
        <taxon>Insecta</taxon>
        <taxon>Pterygota</taxon>
        <taxon>Neoptera</taxon>
        <taxon>Endopterygota</taxon>
        <taxon>Lepidoptera</taxon>
        <taxon>Glossata</taxon>
        <taxon>Ditrysia</taxon>
        <taxon>Yponomeutoidea</taxon>
        <taxon>Plutellidae</taxon>
        <taxon>Plutella</taxon>
    </lineage>
</organism>
<sequence length="54" mass="5565">MAAISVALIIIICFLQVAPRDFARRCQTASESSRNITLCSGGGGGGGGRLQRNA</sequence>
<name>A0ABQ7R195_PLUXY</name>
<feature type="signal peptide" evidence="1">
    <location>
        <begin position="1"/>
        <end position="19"/>
    </location>
</feature>
<feature type="chain" id="PRO_5046339785" evidence="1">
    <location>
        <begin position="20"/>
        <end position="54"/>
    </location>
</feature>
<reference evidence="2 3" key="1">
    <citation type="submission" date="2021-06" db="EMBL/GenBank/DDBJ databases">
        <title>A haploid diamondback moth (Plutella xylostella L.) genome assembly resolves 31 chromosomes and identifies a diamide resistance mutation.</title>
        <authorList>
            <person name="Ward C.M."/>
            <person name="Perry K.D."/>
            <person name="Baker G."/>
            <person name="Powis K."/>
            <person name="Heckel D.G."/>
            <person name="Baxter S.W."/>
        </authorList>
    </citation>
    <scope>NUCLEOTIDE SEQUENCE [LARGE SCALE GENOMIC DNA]</scope>
    <source>
        <strain evidence="2 3">LV</strain>
        <tissue evidence="2">Single pupa</tissue>
    </source>
</reference>
<dbReference type="EMBL" id="JAHIBW010000005">
    <property type="protein sequence ID" value="KAG7311078.1"/>
    <property type="molecule type" value="Genomic_DNA"/>
</dbReference>
<evidence type="ECO:0000313" key="3">
    <source>
        <dbReference type="Proteomes" id="UP000823941"/>
    </source>
</evidence>